<reference evidence="8" key="3">
    <citation type="submission" date="2024-02" db="UniProtKB">
        <authorList>
            <consortium name="WormBaseParasite"/>
        </authorList>
    </citation>
    <scope>IDENTIFICATION</scope>
    <source>
        <strain evidence="8">pt0022</strain>
    </source>
</reference>
<dbReference type="InterPro" id="IPR017452">
    <property type="entry name" value="GPCR_Rhodpsn_7TM"/>
</dbReference>
<reference evidence="7" key="1">
    <citation type="submission" date="2015-03" db="EMBL/GenBank/DDBJ databases">
        <title>Wuchereria bancrofti Genome Sequencing Papua New Guinea Strain.</title>
        <authorList>
            <person name="Small S.T."/>
            <person name="Serre D."/>
            <person name="Zimmerman P.A."/>
        </authorList>
    </citation>
    <scope>NUCLEOTIDE SEQUENCE [LARGE SCALE GENOMIC DNA]</scope>
    <source>
        <strain evidence="7">pt0022</strain>
    </source>
</reference>
<comment type="subcellular location">
    <subcellularLocation>
        <location evidence="1">Membrane</location>
    </subcellularLocation>
</comment>
<dbReference type="Gene3D" id="1.20.1070.10">
    <property type="entry name" value="Rhodopsin 7-helix transmembrane proteins"/>
    <property type="match status" value="1"/>
</dbReference>
<dbReference type="PANTHER" id="PTHR23360">
    <property type="entry name" value="G-PROTEIN COUPLED RECEPTORS FAMILY 1 PROFILE DOMAIN-CONTAINING PROTEIN-RELATED"/>
    <property type="match status" value="1"/>
</dbReference>
<feature type="transmembrane region" description="Helical" evidence="5">
    <location>
        <begin position="183"/>
        <end position="203"/>
    </location>
</feature>
<dbReference type="PROSITE" id="PS50262">
    <property type="entry name" value="G_PROTEIN_RECEP_F1_2"/>
    <property type="match status" value="1"/>
</dbReference>
<dbReference type="AlphaFoldDB" id="A0AAF5Q3C7"/>
<protein>
    <submittedName>
        <fullName evidence="8">G_PROTEIN_RECEP_F1_2 domain-containing protein</fullName>
    </submittedName>
</protein>
<feature type="transmembrane region" description="Helical" evidence="5">
    <location>
        <begin position="274"/>
        <end position="292"/>
    </location>
</feature>
<evidence type="ECO:0000256" key="3">
    <source>
        <dbReference type="ARBA" id="ARBA00022989"/>
    </source>
</evidence>
<evidence type="ECO:0000256" key="5">
    <source>
        <dbReference type="SAM" id="Phobius"/>
    </source>
</evidence>
<name>A0AAF5Q3C7_WUCBA</name>
<dbReference type="SMART" id="SM01381">
    <property type="entry name" value="7TM_GPCR_Srsx"/>
    <property type="match status" value="1"/>
</dbReference>
<accession>A0AAF5Q3C7</accession>
<dbReference type="GO" id="GO:0004930">
    <property type="term" value="F:G protein-coupled receptor activity"/>
    <property type="evidence" value="ECO:0007669"/>
    <property type="project" value="InterPro"/>
</dbReference>
<dbReference type="InterPro" id="IPR047130">
    <property type="entry name" value="7TM_GPCR_Srsx_nematod"/>
</dbReference>
<feature type="transmembrane region" description="Helical" evidence="5">
    <location>
        <begin position="67"/>
        <end position="87"/>
    </location>
</feature>
<sequence length="373" mass="43065">MDSIPAVRVQSLIACQRRLLSEILFFQLFKKVILIIEVAMSNSSSLIIQDISECFEFRNELLKAISFIPFGICSTISNTILIIAILRNTHLRYRHEMQIVCALSVADFVEAFATVCGGVYRILIILLNLKDQKFHLLQCMLLPHSWLWRWSDFATSFMLLTTTCDRILSVIFPLKYMRWRSTYSYIAIGLPYALSALLSMFAWHRSVTKYAEISMLCTNVYISPIFYMFSKYLTAASSVLSVILYIPTIFIVKIQRKQMSHILTNSQIARQHRAQVRMTMTLAISCFATFFLDALPRAMGIYGILDENSTEAGKQCEGVMQVLFHLTKLNSIINLFLHYHRNPALRESVLNVVRMFYIVLHIEKRTEVVKYLS</sequence>
<evidence type="ECO:0000313" key="8">
    <source>
        <dbReference type="WBParaSite" id="mrna-Wban_09440"/>
    </source>
</evidence>
<dbReference type="GO" id="GO:0016020">
    <property type="term" value="C:membrane"/>
    <property type="evidence" value="ECO:0007669"/>
    <property type="project" value="UniProtKB-SubCell"/>
</dbReference>
<dbReference type="Pfam" id="PF10316">
    <property type="entry name" value="7TM_GPCR_Srbc"/>
    <property type="match status" value="1"/>
</dbReference>
<feature type="transmembrane region" description="Helical" evidence="5">
    <location>
        <begin position="235"/>
        <end position="254"/>
    </location>
</feature>
<keyword evidence="3 5" id="KW-1133">Transmembrane helix</keyword>
<dbReference type="InterPro" id="IPR000276">
    <property type="entry name" value="GPCR_Rhodpsn"/>
</dbReference>
<proteinExistence type="predicted"/>
<feature type="domain" description="G-protein coupled receptors family 1 profile" evidence="6">
    <location>
        <begin position="77"/>
        <end position="338"/>
    </location>
</feature>
<evidence type="ECO:0000259" key="6">
    <source>
        <dbReference type="PROSITE" id="PS50262"/>
    </source>
</evidence>
<evidence type="ECO:0000256" key="4">
    <source>
        <dbReference type="ARBA" id="ARBA00023136"/>
    </source>
</evidence>
<evidence type="ECO:0000256" key="1">
    <source>
        <dbReference type="ARBA" id="ARBA00004370"/>
    </source>
</evidence>
<dbReference type="SUPFAM" id="SSF81321">
    <property type="entry name" value="Family A G protein-coupled receptor-like"/>
    <property type="match status" value="1"/>
</dbReference>
<dbReference type="WBParaSite" id="mrna-Wban_09440">
    <property type="protein sequence ID" value="mrna-Wban_09440"/>
    <property type="gene ID" value="Wban_09440"/>
</dbReference>
<keyword evidence="4 5" id="KW-0472">Membrane</keyword>
<evidence type="ECO:0000256" key="2">
    <source>
        <dbReference type="ARBA" id="ARBA00022692"/>
    </source>
</evidence>
<evidence type="ECO:0000313" key="7">
    <source>
        <dbReference type="Proteomes" id="UP000093561"/>
    </source>
</evidence>
<keyword evidence="2 5" id="KW-0812">Transmembrane</keyword>
<dbReference type="CDD" id="cd00637">
    <property type="entry name" value="7tm_classA_rhodopsin-like"/>
    <property type="match status" value="1"/>
</dbReference>
<dbReference type="InterPro" id="IPR019420">
    <property type="entry name" value="7TM_GPCR_serpentine_rcpt_Srbc"/>
</dbReference>
<dbReference type="PANTHER" id="PTHR23360:SF29">
    <property type="entry name" value="G_PROTEIN_RECEP_F1_2 DOMAIN-CONTAINING PROTEIN"/>
    <property type="match status" value="1"/>
</dbReference>
<organism evidence="7 8">
    <name type="scientific">Wuchereria bancrofti</name>
    <dbReference type="NCBI Taxonomy" id="6293"/>
    <lineage>
        <taxon>Eukaryota</taxon>
        <taxon>Metazoa</taxon>
        <taxon>Ecdysozoa</taxon>
        <taxon>Nematoda</taxon>
        <taxon>Chromadorea</taxon>
        <taxon>Rhabditida</taxon>
        <taxon>Spirurina</taxon>
        <taxon>Spiruromorpha</taxon>
        <taxon>Filarioidea</taxon>
        <taxon>Onchocercidae</taxon>
        <taxon>Wuchereria</taxon>
    </lineage>
</organism>
<reference evidence="7" key="2">
    <citation type="journal article" date="2016" name="Mol. Ecol.">
        <title>Population genomics of the filarial nematode parasite Wuchereria bancrofti from mosquitoes.</title>
        <authorList>
            <person name="Small S.T."/>
            <person name="Reimer L.J."/>
            <person name="Tisch D.J."/>
            <person name="King C.L."/>
            <person name="Christensen B.M."/>
            <person name="Siba P.M."/>
            <person name="Kazura J.W."/>
            <person name="Serre D."/>
            <person name="Zimmerman P.A."/>
        </authorList>
    </citation>
    <scope>NUCLEOTIDE SEQUENCE</scope>
    <source>
        <strain evidence="7">pt0022</strain>
    </source>
</reference>
<dbReference type="Proteomes" id="UP000093561">
    <property type="component" value="Unassembled WGS sequence"/>
</dbReference>